<comment type="caution">
    <text evidence="2">The sequence shown here is derived from an EMBL/GenBank/DDBJ whole genome shotgun (WGS) entry which is preliminary data.</text>
</comment>
<dbReference type="OrthoDB" id="687931at2759"/>
<feature type="region of interest" description="Disordered" evidence="1">
    <location>
        <begin position="87"/>
        <end position="123"/>
    </location>
</feature>
<feature type="compositionally biased region" description="Polar residues" evidence="1">
    <location>
        <begin position="111"/>
        <end position="123"/>
    </location>
</feature>
<dbReference type="AlphaFoldDB" id="A0A6G1CJJ0"/>
<keyword evidence="3" id="KW-1185">Reference proteome</keyword>
<evidence type="ECO:0000313" key="2">
    <source>
        <dbReference type="EMBL" id="KAF0899783.1"/>
    </source>
</evidence>
<feature type="compositionally biased region" description="Basic and acidic residues" evidence="1">
    <location>
        <begin position="95"/>
        <end position="106"/>
    </location>
</feature>
<accession>A0A6G1CJJ0</accession>
<evidence type="ECO:0000256" key="1">
    <source>
        <dbReference type="SAM" id="MobiDB-lite"/>
    </source>
</evidence>
<proteinExistence type="predicted"/>
<dbReference type="EMBL" id="SPHZ02000009">
    <property type="protein sequence ID" value="KAF0899783.1"/>
    <property type="molecule type" value="Genomic_DNA"/>
</dbReference>
<protein>
    <submittedName>
        <fullName evidence="2">Uncharacterized protein</fullName>
    </submittedName>
</protein>
<dbReference type="Proteomes" id="UP000479710">
    <property type="component" value="Unassembled WGS sequence"/>
</dbReference>
<name>A0A6G1CJJ0_9ORYZ</name>
<organism evidence="2 3">
    <name type="scientific">Oryza meyeriana var. granulata</name>
    <dbReference type="NCBI Taxonomy" id="110450"/>
    <lineage>
        <taxon>Eukaryota</taxon>
        <taxon>Viridiplantae</taxon>
        <taxon>Streptophyta</taxon>
        <taxon>Embryophyta</taxon>
        <taxon>Tracheophyta</taxon>
        <taxon>Spermatophyta</taxon>
        <taxon>Magnoliopsida</taxon>
        <taxon>Liliopsida</taxon>
        <taxon>Poales</taxon>
        <taxon>Poaceae</taxon>
        <taxon>BOP clade</taxon>
        <taxon>Oryzoideae</taxon>
        <taxon>Oryzeae</taxon>
        <taxon>Oryzinae</taxon>
        <taxon>Oryza</taxon>
        <taxon>Oryza meyeriana</taxon>
    </lineage>
</organism>
<sequence length="123" mass="13848">MASQAWVVERATPFLKKKNEMGAKATYAGVIPNISDKKMWPQVDKGFKLLPPMAKKRGVGRQRKNRISFALEKGKGKATRQVHVSNDVLQEEEHEDKNKGWKKEGKGCIWCTSNNSKNESSCS</sequence>
<reference evidence="2 3" key="1">
    <citation type="submission" date="2019-11" db="EMBL/GenBank/DDBJ databases">
        <title>Whole genome sequence of Oryza granulata.</title>
        <authorList>
            <person name="Li W."/>
        </authorList>
    </citation>
    <scope>NUCLEOTIDE SEQUENCE [LARGE SCALE GENOMIC DNA]</scope>
    <source>
        <strain evidence="3">cv. Menghai</strain>
        <tissue evidence="2">Leaf</tissue>
    </source>
</reference>
<evidence type="ECO:0000313" key="3">
    <source>
        <dbReference type="Proteomes" id="UP000479710"/>
    </source>
</evidence>
<gene>
    <name evidence="2" type="ORF">E2562_024100</name>
</gene>